<keyword evidence="3" id="KW-1185">Reference proteome</keyword>
<feature type="region of interest" description="Disordered" evidence="1">
    <location>
        <begin position="430"/>
        <end position="456"/>
    </location>
</feature>
<dbReference type="Proteomes" id="UP000299084">
    <property type="component" value="Unassembled WGS sequence"/>
</dbReference>
<evidence type="ECO:0000313" key="3">
    <source>
        <dbReference type="Proteomes" id="UP000299084"/>
    </source>
</evidence>
<dbReference type="AlphaFoldDB" id="A0A5N4D6H9"/>
<evidence type="ECO:0000313" key="2">
    <source>
        <dbReference type="EMBL" id="KAB1266721.1"/>
    </source>
</evidence>
<feature type="region of interest" description="Disordered" evidence="1">
    <location>
        <begin position="320"/>
        <end position="350"/>
    </location>
</feature>
<accession>A0A5N4D6H9</accession>
<feature type="region of interest" description="Disordered" evidence="1">
    <location>
        <begin position="140"/>
        <end position="161"/>
    </location>
</feature>
<sequence length="645" mass="69848">MQTKATPQADLQEATHKESGPSEDAELEAKGFQVEGPWLPRNFVSGQVVKTRKRTTSTPKRTLGLPLSWAGDTQRRAGMTFWASKWMATLQGSEEGPSREEEMNHPENTARGHVEADGKLSISAAQGKGLNFDVRSRARAGKRLHPRRAQASSHSPTPLGPRAREEVRVLLLEAGFGEVGRPLLSTWEPAWPLRGCWQSCGSRAPRGHPHFLAEDIIVESRLRLALLALVVGETAPPAELAFAPSGRAPGLACAAQGKHGLGRRRRPWLPGRPALSRGPGVTGALFCSEATLSTSFQPRAGPHPRPVRRPCLFYQPPPPSNGHQNGHRGGVSLPETVARGNGELWPRRKRNAGRKSAGLFWISGAGVNRAEEVAKWGAWPRRVAKSQVPVSEVGGRPVPPSTPLPPALWLRRGYFTRTSPHLGLDLEFGVSHTARPGDPRVSSSPRSGRRSQRWNRDPGAALLAAPGRAIGLCLCGLPGPRPPQLAASGAGGSWPRRGREQRSLRRDSERLRGFHRLPSNRDALGRYFSSAGGPAGPGWRGRSLGEKGANGQGSGRPKSIRPAPVAPVRRLVSFEFLPLGNRVILNREARRDRNVLRISIQPGPAPLRGTPKLLRAEKGRLAGPFGCGKAEPRLYRSLCAPSFLL</sequence>
<protein>
    <submittedName>
        <fullName evidence="2">Uncharacterized protein</fullName>
    </submittedName>
</protein>
<comment type="caution">
    <text evidence="2">The sequence shown here is derived from an EMBL/GenBank/DDBJ whole genome shotgun (WGS) entry which is preliminary data.</text>
</comment>
<gene>
    <name evidence="2" type="ORF">Cadr_000018105</name>
</gene>
<evidence type="ECO:0000256" key="1">
    <source>
        <dbReference type="SAM" id="MobiDB-lite"/>
    </source>
</evidence>
<feature type="compositionally biased region" description="Basic and acidic residues" evidence="1">
    <location>
        <begin position="497"/>
        <end position="512"/>
    </location>
</feature>
<name>A0A5N4D6H9_CAMDR</name>
<reference evidence="2 3" key="1">
    <citation type="journal article" date="2019" name="Mol. Ecol. Resour.">
        <title>Improving Illumina assemblies with Hi-C and long reads: an example with the North African dromedary.</title>
        <authorList>
            <person name="Elbers J.P."/>
            <person name="Rogers M.F."/>
            <person name="Perelman P.L."/>
            <person name="Proskuryakova A.A."/>
            <person name="Serdyukova N.A."/>
            <person name="Johnson W.E."/>
            <person name="Horin P."/>
            <person name="Corander J."/>
            <person name="Murphy D."/>
            <person name="Burger P.A."/>
        </authorList>
    </citation>
    <scope>NUCLEOTIDE SEQUENCE [LARGE SCALE GENOMIC DNA]</scope>
    <source>
        <strain evidence="2">Drom800</strain>
        <tissue evidence="2">Blood</tissue>
    </source>
</reference>
<feature type="region of interest" description="Disordered" evidence="1">
    <location>
        <begin position="1"/>
        <end position="33"/>
    </location>
</feature>
<organism evidence="2 3">
    <name type="scientific">Camelus dromedarius</name>
    <name type="common">Dromedary</name>
    <name type="synonym">Arabian camel</name>
    <dbReference type="NCBI Taxonomy" id="9838"/>
    <lineage>
        <taxon>Eukaryota</taxon>
        <taxon>Metazoa</taxon>
        <taxon>Chordata</taxon>
        <taxon>Craniata</taxon>
        <taxon>Vertebrata</taxon>
        <taxon>Euteleostomi</taxon>
        <taxon>Mammalia</taxon>
        <taxon>Eutheria</taxon>
        <taxon>Laurasiatheria</taxon>
        <taxon>Artiodactyla</taxon>
        <taxon>Tylopoda</taxon>
        <taxon>Camelidae</taxon>
        <taxon>Camelus</taxon>
    </lineage>
</organism>
<dbReference type="EMBL" id="JWIN03000015">
    <property type="protein sequence ID" value="KAB1266721.1"/>
    <property type="molecule type" value="Genomic_DNA"/>
</dbReference>
<proteinExistence type="predicted"/>
<feature type="region of interest" description="Disordered" evidence="1">
    <location>
        <begin position="484"/>
        <end position="562"/>
    </location>
</feature>